<feature type="transmembrane region" description="Helical" evidence="2">
    <location>
        <begin position="106"/>
        <end position="125"/>
    </location>
</feature>
<dbReference type="AlphaFoldDB" id="A0AAD6XCM5"/>
<dbReference type="Proteomes" id="UP001218188">
    <property type="component" value="Unassembled WGS sequence"/>
</dbReference>
<accession>A0AAD6XCM5</accession>
<keyword evidence="2" id="KW-0472">Membrane</keyword>
<feature type="transmembrane region" description="Helical" evidence="2">
    <location>
        <begin position="174"/>
        <end position="195"/>
    </location>
</feature>
<feature type="chain" id="PRO_5042149450" evidence="3">
    <location>
        <begin position="24"/>
        <end position="332"/>
    </location>
</feature>
<proteinExistence type="predicted"/>
<keyword evidence="2" id="KW-1133">Transmembrane helix</keyword>
<protein>
    <submittedName>
        <fullName evidence="4">Uncharacterized protein</fullName>
    </submittedName>
</protein>
<reference evidence="4" key="1">
    <citation type="submission" date="2023-03" db="EMBL/GenBank/DDBJ databases">
        <title>Massive genome expansion in bonnet fungi (Mycena s.s.) driven by repeated elements and novel gene families across ecological guilds.</title>
        <authorList>
            <consortium name="Lawrence Berkeley National Laboratory"/>
            <person name="Harder C.B."/>
            <person name="Miyauchi S."/>
            <person name="Viragh M."/>
            <person name="Kuo A."/>
            <person name="Thoen E."/>
            <person name="Andreopoulos B."/>
            <person name="Lu D."/>
            <person name="Skrede I."/>
            <person name="Drula E."/>
            <person name="Henrissat B."/>
            <person name="Morin E."/>
            <person name="Kohler A."/>
            <person name="Barry K."/>
            <person name="LaButti K."/>
            <person name="Morin E."/>
            <person name="Salamov A."/>
            <person name="Lipzen A."/>
            <person name="Mereny Z."/>
            <person name="Hegedus B."/>
            <person name="Baldrian P."/>
            <person name="Stursova M."/>
            <person name="Weitz H."/>
            <person name="Taylor A."/>
            <person name="Grigoriev I.V."/>
            <person name="Nagy L.G."/>
            <person name="Martin F."/>
            <person name="Kauserud H."/>
        </authorList>
    </citation>
    <scope>NUCLEOTIDE SEQUENCE</scope>
    <source>
        <strain evidence="4">CBHHK200</strain>
    </source>
</reference>
<keyword evidence="2" id="KW-0812">Transmembrane</keyword>
<evidence type="ECO:0000256" key="1">
    <source>
        <dbReference type="SAM" id="MobiDB-lite"/>
    </source>
</evidence>
<keyword evidence="3" id="KW-0732">Signal</keyword>
<feature type="region of interest" description="Disordered" evidence="1">
    <location>
        <begin position="301"/>
        <end position="332"/>
    </location>
</feature>
<dbReference type="EMBL" id="JARJCM010000009">
    <property type="protein sequence ID" value="KAJ7043460.1"/>
    <property type="molecule type" value="Genomic_DNA"/>
</dbReference>
<evidence type="ECO:0000313" key="4">
    <source>
        <dbReference type="EMBL" id="KAJ7043460.1"/>
    </source>
</evidence>
<evidence type="ECO:0000313" key="5">
    <source>
        <dbReference type="Proteomes" id="UP001218188"/>
    </source>
</evidence>
<feature type="signal peptide" evidence="3">
    <location>
        <begin position="1"/>
        <end position="23"/>
    </location>
</feature>
<comment type="caution">
    <text evidence="4">The sequence shown here is derived from an EMBL/GenBank/DDBJ whole genome shotgun (WGS) entry which is preliminary data.</text>
</comment>
<name>A0AAD6XCM5_9AGAR</name>
<evidence type="ECO:0000256" key="3">
    <source>
        <dbReference type="SAM" id="SignalP"/>
    </source>
</evidence>
<gene>
    <name evidence="4" type="ORF">C8F04DRAFT_719499</name>
</gene>
<organism evidence="4 5">
    <name type="scientific">Mycena alexandri</name>
    <dbReference type="NCBI Taxonomy" id="1745969"/>
    <lineage>
        <taxon>Eukaryota</taxon>
        <taxon>Fungi</taxon>
        <taxon>Dikarya</taxon>
        <taxon>Basidiomycota</taxon>
        <taxon>Agaricomycotina</taxon>
        <taxon>Agaricomycetes</taxon>
        <taxon>Agaricomycetidae</taxon>
        <taxon>Agaricales</taxon>
        <taxon>Marasmiineae</taxon>
        <taxon>Mycenaceae</taxon>
        <taxon>Mycena</taxon>
    </lineage>
</organism>
<sequence length="332" mass="37727">MALRKVAFVLASACAYMVSVQHSSSPCITACDSVRWTASSPSFHAPEIIDPYSRHFDVLPSIRPVALQQFLRVDKSDATILPLVPLTRSLPRARLQDNPSRIFKQIRSLLVSFSINFDILVFLILFARRVIGATRPWLAAPAELVKAVLLHAAMRLRPELDHHPLAWFDDAVASILLTVVIDYLGGALMAALVSYQERRKLSSLVPRRRRRASPRHRSMWARVVALKYATQHIFAHWASGLVNLDTRLCHLASRLFNMNDWFLRLFILAGVDLGPLHVFHFIYSLRLLLSPLARSLYRRVYPSPPGPKPRRDKKRYKRRSKSKKNAAETASA</sequence>
<feature type="transmembrane region" description="Helical" evidence="2">
    <location>
        <begin position="261"/>
        <end position="289"/>
    </location>
</feature>
<evidence type="ECO:0000256" key="2">
    <source>
        <dbReference type="SAM" id="Phobius"/>
    </source>
</evidence>
<keyword evidence="5" id="KW-1185">Reference proteome</keyword>
<feature type="compositionally biased region" description="Basic residues" evidence="1">
    <location>
        <begin position="308"/>
        <end position="324"/>
    </location>
</feature>